<feature type="region of interest" description="Disordered" evidence="11">
    <location>
        <begin position="413"/>
        <end position="436"/>
    </location>
</feature>
<dbReference type="Ensembl" id="ENSSTOT00000039375.1">
    <property type="protein sequence ID" value="ENSSTOP00000027765.1"/>
    <property type="gene ID" value="ENSSTOG00000030531.1"/>
</dbReference>
<keyword evidence="3" id="KW-0805">Transcription regulation</keyword>
<keyword evidence="13" id="KW-1185">Reference proteome</keyword>
<keyword evidence="7" id="KW-0539">Nucleus</keyword>
<feature type="compositionally biased region" description="Polar residues" evidence="11">
    <location>
        <begin position="230"/>
        <end position="253"/>
    </location>
</feature>
<dbReference type="InterPro" id="IPR028128">
    <property type="entry name" value="Vasculin_fam"/>
</dbReference>
<reference evidence="12" key="2">
    <citation type="submission" date="2025-08" db="UniProtKB">
        <authorList>
            <consortium name="Ensembl"/>
        </authorList>
    </citation>
    <scope>IDENTIFICATION</scope>
</reference>
<feature type="region of interest" description="Disordered" evidence="11">
    <location>
        <begin position="53"/>
        <end position="140"/>
    </location>
</feature>
<keyword evidence="5" id="KW-0010">Activator</keyword>
<dbReference type="GeneTree" id="ENSGT00420000029753"/>
<name>A0A287D2M9_ICTTR</name>
<keyword evidence="6" id="KW-0804">Transcription</keyword>
<dbReference type="GO" id="GO:0045893">
    <property type="term" value="P:positive regulation of DNA-templated transcription"/>
    <property type="evidence" value="ECO:0007669"/>
    <property type="project" value="InterPro"/>
</dbReference>
<dbReference type="GO" id="GO:0003723">
    <property type="term" value="F:RNA binding"/>
    <property type="evidence" value="ECO:0007669"/>
    <property type="project" value="InterPro"/>
</dbReference>
<evidence type="ECO:0000256" key="10">
    <source>
        <dbReference type="ARBA" id="ARBA00041530"/>
    </source>
</evidence>
<proteinExistence type="inferred from homology"/>
<evidence type="ECO:0000313" key="12">
    <source>
        <dbReference type="Ensembl" id="ENSSTOP00000027765.1"/>
    </source>
</evidence>
<evidence type="ECO:0000256" key="5">
    <source>
        <dbReference type="ARBA" id="ARBA00023159"/>
    </source>
</evidence>
<keyword evidence="4" id="KW-0238">DNA-binding</keyword>
<reference evidence="12" key="3">
    <citation type="submission" date="2025-09" db="UniProtKB">
        <authorList>
            <consortium name="Ensembl"/>
        </authorList>
    </citation>
    <scope>IDENTIFICATION</scope>
</reference>
<feature type="compositionally biased region" description="Polar residues" evidence="11">
    <location>
        <begin position="161"/>
        <end position="171"/>
    </location>
</feature>
<comment type="function">
    <text evidence="8">Functions as a GC-rich promoter-specific transactivating transcription factor.</text>
</comment>
<evidence type="ECO:0000256" key="11">
    <source>
        <dbReference type="SAM" id="MobiDB-lite"/>
    </source>
</evidence>
<dbReference type="STRING" id="43179.ENSSTOP00000027765"/>
<dbReference type="AlphaFoldDB" id="A0A287D2M9"/>
<feature type="region of interest" description="Disordered" evidence="11">
    <location>
        <begin position="161"/>
        <end position="211"/>
    </location>
</feature>
<dbReference type="GO" id="GO:0005634">
    <property type="term" value="C:nucleus"/>
    <property type="evidence" value="ECO:0007669"/>
    <property type="project" value="UniProtKB-SubCell"/>
</dbReference>
<feature type="region of interest" description="Disordered" evidence="11">
    <location>
        <begin position="275"/>
        <end position="304"/>
    </location>
</feature>
<evidence type="ECO:0000313" key="13">
    <source>
        <dbReference type="Proteomes" id="UP000005215"/>
    </source>
</evidence>
<evidence type="ECO:0000256" key="1">
    <source>
        <dbReference type="ARBA" id="ARBA00004123"/>
    </source>
</evidence>
<evidence type="ECO:0000256" key="7">
    <source>
        <dbReference type="ARBA" id="ARBA00023242"/>
    </source>
</evidence>
<dbReference type="PANTHER" id="PTHR14339">
    <property type="entry name" value="VASCULIN"/>
    <property type="match status" value="1"/>
</dbReference>
<organism evidence="12 13">
    <name type="scientific">Ictidomys tridecemlineatus</name>
    <name type="common">Thirteen-lined ground squirrel</name>
    <name type="synonym">Spermophilus tridecemlineatus</name>
    <dbReference type="NCBI Taxonomy" id="43179"/>
    <lineage>
        <taxon>Eukaryota</taxon>
        <taxon>Metazoa</taxon>
        <taxon>Chordata</taxon>
        <taxon>Craniata</taxon>
        <taxon>Vertebrata</taxon>
        <taxon>Euteleostomi</taxon>
        <taxon>Mammalia</taxon>
        <taxon>Eutheria</taxon>
        <taxon>Euarchontoglires</taxon>
        <taxon>Glires</taxon>
        <taxon>Rodentia</taxon>
        <taxon>Sciuromorpha</taxon>
        <taxon>Sciuridae</taxon>
        <taxon>Xerinae</taxon>
        <taxon>Marmotini</taxon>
        <taxon>Ictidomys</taxon>
    </lineage>
</organism>
<dbReference type="PANTHER" id="PTHR14339:SF11">
    <property type="entry name" value="VASCULIN"/>
    <property type="match status" value="1"/>
</dbReference>
<evidence type="ECO:0000256" key="8">
    <source>
        <dbReference type="ARBA" id="ARBA00037303"/>
    </source>
</evidence>
<dbReference type="Proteomes" id="UP000005215">
    <property type="component" value="Unassembled WGS sequence"/>
</dbReference>
<evidence type="ECO:0000256" key="4">
    <source>
        <dbReference type="ARBA" id="ARBA00023125"/>
    </source>
</evidence>
<evidence type="ECO:0000256" key="9">
    <source>
        <dbReference type="ARBA" id="ARBA00039412"/>
    </source>
</evidence>
<feature type="region of interest" description="Disordered" evidence="11">
    <location>
        <begin position="230"/>
        <end position="262"/>
    </location>
</feature>
<evidence type="ECO:0000256" key="2">
    <source>
        <dbReference type="ARBA" id="ARBA00010099"/>
    </source>
</evidence>
<comment type="similarity">
    <text evidence="2">Belongs to the vasculin family.</text>
</comment>
<feature type="compositionally biased region" description="Polar residues" evidence="11">
    <location>
        <begin position="65"/>
        <end position="88"/>
    </location>
</feature>
<dbReference type="Pfam" id="PF15337">
    <property type="entry name" value="Vasculin"/>
    <property type="match status" value="1"/>
</dbReference>
<dbReference type="EMBL" id="AGTP01110314">
    <property type="status" value="NOT_ANNOTATED_CDS"/>
    <property type="molecule type" value="Genomic_DNA"/>
</dbReference>
<comment type="subcellular location">
    <subcellularLocation>
        <location evidence="1">Nucleus</location>
    </subcellularLocation>
</comment>
<feature type="compositionally biased region" description="Basic and acidic residues" evidence="11">
    <location>
        <begin position="90"/>
        <end position="104"/>
    </location>
</feature>
<reference evidence="13" key="1">
    <citation type="submission" date="2011-11" db="EMBL/GenBank/DDBJ databases">
        <title>The Draft Genome of Spermophilus tridecemlineatus.</title>
        <authorList>
            <consortium name="The Broad Institute Genome Assembly &amp; Analysis Group"/>
            <consortium name="Computational R&amp;D Group"/>
            <consortium name="and Sequencing Platform"/>
            <person name="Di Palma F."/>
            <person name="Alfoldi J."/>
            <person name="Johnson J."/>
            <person name="Berlin A."/>
            <person name="Gnerre S."/>
            <person name="Jaffe D."/>
            <person name="MacCallum I."/>
            <person name="Young S."/>
            <person name="Walker B.J."/>
            <person name="Lindblad-Toh K."/>
        </authorList>
    </citation>
    <scope>NUCLEOTIDE SEQUENCE [LARGE SCALE GENOMIC DNA]</scope>
</reference>
<dbReference type="InParanoid" id="A0A287D2M9"/>
<accession>A0A287D2M9</accession>
<sequence length="436" mass="49468">LRCCSFPPITEKEPTPSWAVLLEFSSLNFEKHSENFSWMENRYDVNHRRHNSSDGFDSGGYHGGNSRSRSSIFHSGKSQGLHENNIPDNETGRKEDKRERKQFEAEDFPSLNPEYKREPNQNKSLGEYPPNPKSRAPRMLVIKKGNTKDLQLSGFPVVGNLQSQPVNNGTGPSVYKGLVPKPAAPPTKPTQWKSQTKENKVGTSFPHESSYGDGNFNAFKSTAKNFSPSLNSVKECNRSNSSSPVDKLNQQPRLTKLTRMRTDKKSEFLKALKRDRVEEEHEDESHVGSEKDEDSFNLHNSNKRDINRNFDENEIPQENGNASVISQQIIRSSTFLQTDVLSSSLEAEHRLLKEMGWQEDSENDETCAPLTEDEMREFQVISEQLQKNGLRKNGILKNGLICDFKFGPWKNSTFKPTIENDDTETSSCDTSDDDDV</sequence>
<dbReference type="GO" id="GO:0006351">
    <property type="term" value="P:DNA-templated transcription"/>
    <property type="evidence" value="ECO:0007669"/>
    <property type="project" value="InterPro"/>
</dbReference>
<protein>
    <recommendedName>
        <fullName evidence="9">Vasculin</fullName>
    </recommendedName>
    <alternativeName>
        <fullName evidence="10">GC-rich promoter-binding protein 1</fullName>
    </alternativeName>
</protein>
<feature type="compositionally biased region" description="Acidic residues" evidence="11">
    <location>
        <begin position="419"/>
        <end position="436"/>
    </location>
</feature>
<evidence type="ECO:0000256" key="3">
    <source>
        <dbReference type="ARBA" id="ARBA00023015"/>
    </source>
</evidence>
<evidence type="ECO:0000256" key="6">
    <source>
        <dbReference type="ARBA" id="ARBA00023163"/>
    </source>
</evidence>
<dbReference type="GO" id="GO:0003677">
    <property type="term" value="F:DNA binding"/>
    <property type="evidence" value="ECO:0007669"/>
    <property type="project" value="UniProtKB-KW"/>
</dbReference>